<reference evidence="2 3" key="1">
    <citation type="submission" date="2017-05" db="EMBL/GenBank/DDBJ databases">
        <title>De novo genome assembly of Deniococcus indicus strain DR1.</title>
        <authorList>
            <person name="Chauhan D."/>
            <person name="Yennamalli R.M."/>
            <person name="Priyadarshini R."/>
        </authorList>
    </citation>
    <scope>NUCLEOTIDE SEQUENCE [LARGE SCALE GENOMIC DNA]</scope>
    <source>
        <strain evidence="2 3">DR1</strain>
    </source>
</reference>
<protein>
    <submittedName>
        <fullName evidence="2">Uncharacterized protein</fullName>
    </submittedName>
</protein>
<evidence type="ECO:0000256" key="1">
    <source>
        <dbReference type="SAM" id="MobiDB-lite"/>
    </source>
</evidence>
<name>A0A246BTM9_9DEIO</name>
<gene>
    <name evidence="2" type="ORF">CBQ26_00840</name>
</gene>
<evidence type="ECO:0000313" key="2">
    <source>
        <dbReference type="EMBL" id="OWL99039.1"/>
    </source>
</evidence>
<proteinExistence type="predicted"/>
<accession>A0A246BTM9</accession>
<dbReference type="Proteomes" id="UP000197208">
    <property type="component" value="Unassembled WGS sequence"/>
</dbReference>
<organism evidence="2 3">
    <name type="scientific">Deinococcus indicus</name>
    <dbReference type="NCBI Taxonomy" id="223556"/>
    <lineage>
        <taxon>Bacteria</taxon>
        <taxon>Thermotogati</taxon>
        <taxon>Deinococcota</taxon>
        <taxon>Deinococci</taxon>
        <taxon>Deinococcales</taxon>
        <taxon>Deinococcaceae</taxon>
        <taxon>Deinococcus</taxon>
    </lineage>
</organism>
<dbReference type="AlphaFoldDB" id="A0A246BTM9"/>
<feature type="region of interest" description="Disordered" evidence="1">
    <location>
        <begin position="97"/>
        <end position="135"/>
    </location>
</feature>
<evidence type="ECO:0000313" key="3">
    <source>
        <dbReference type="Proteomes" id="UP000197208"/>
    </source>
</evidence>
<dbReference type="RefSeq" id="WP_088246731.1">
    <property type="nucleotide sequence ID" value="NZ_NHMK01000003.1"/>
</dbReference>
<dbReference type="EMBL" id="NHMK01000003">
    <property type="protein sequence ID" value="OWL99039.1"/>
    <property type="molecule type" value="Genomic_DNA"/>
</dbReference>
<comment type="caution">
    <text evidence="2">The sequence shown here is derived from an EMBL/GenBank/DDBJ whole genome shotgun (WGS) entry which is preliminary data.</text>
</comment>
<sequence length="135" mass="14848">MNSLIPKELMTAQDAARIHDQHNPKLPRAVEAEQQVADLLAKAVLPAARKGTSVQLNLARPDLTGEIATIFQALGYGVTVHMRDLLPTGVLELSWPARPAERRESDALRPPPPPPPIMQRHERGPSLLARLLRTP</sequence>
<keyword evidence="3" id="KW-1185">Reference proteome</keyword>